<dbReference type="AlphaFoldDB" id="A0A229NVG4"/>
<dbReference type="EMBL" id="NMUQ01000002">
    <property type="protein sequence ID" value="OXM13906.1"/>
    <property type="molecule type" value="Genomic_DNA"/>
</dbReference>
<reference evidence="1 2" key="1">
    <citation type="submission" date="2017-07" db="EMBL/GenBank/DDBJ databases">
        <title>Paenibacillus herberti R33 genome sequencing and assembly.</title>
        <authorList>
            <person name="Su W."/>
        </authorList>
    </citation>
    <scope>NUCLEOTIDE SEQUENCE [LARGE SCALE GENOMIC DNA]</scope>
    <source>
        <strain evidence="1 2">R33</strain>
    </source>
</reference>
<organism evidence="1 2">
    <name type="scientific">Paenibacillus herberti</name>
    <dbReference type="NCBI Taxonomy" id="1619309"/>
    <lineage>
        <taxon>Bacteria</taxon>
        <taxon>Bacillati</taxon>
        <taxon>Bacillota</taxon>
        <taxon>Bacilli</taxon>
        <taxon>Bacillales</taxon>
        <taxon>Paenibacillaceae</taxon>
        <taxon>Paenibacillus</taxon>
    </lineage>
</organism>
<gene>
    <name evidence="1" type="ORF">CGZ75_12905</name>
</gene>
<proteinExistence type="predicted"/>
<keyword evidence="2" id="KW-1185">Reference proteome</keyword>
<dbReference type="Proteomes" id="UP000215145">
    <property type="component" value="Unassembled WGS sequence"/>
</dbReference>
<accession>A0A229NVG4</accession>
<protein>
    <submittedName>
        <fullName evidence="1">Uncharacterized protein</fullName>
    </submittedName>
</protein>
<comment type="caution">
    <text evidence="1">The sequence shown here is derived from an EMBL/GenBank/DDBJ whole genome shotgun (WGS) entry which is preliminary data.</text>
</comment>
<name>A0A229NVG4_9BACL</name>
<evidence type="ECO:0000313" key="1">
    <source>
        <dbReference type="EMBL" id="OXM13906.1"/>
    </source>
</evidence>
<sequence length="64" mass="7586">MHKGKLLRQLSKRLAHRQYIQRFAGRLTKRLTNHNWVNSAKKVPTAYTIGTFFRILVSPDLFFN</sequence>
<evidence type="ECO:0000313" key="2">
    <source>
        <dbReference type="Proteomes" id="UP000215145"/>
    </source>
</evidence>